<protein>
    <submittedName>
        <fullName evidence="1">Uncharacterized protein</fullName>
    </submittedName>
</protein>
<accession>V6JXT1</accession>
<keyword evidence="2" id="KW-1185">Reference proteome</keyword>
<dbReference type="Proteomes" id="UP000017984">
    <property type="component" value="Chromosome"/>
</dbReference>
<dbReference type="HOGENOM" id="CLU_3297372_0_0_11"/>
<proteinExistence type="predicted"/>
<reference evidence="1 2" key="1">
    <citation type="journal article" date="2014" name="Genome Announc.">
        <title>Draft Genome Sequence of Streptomyces roseochromogenes subsp. oscitans DS 12.976, Producer of the Aminocoumarin Antibiotic Clorobiocin.</title>
        <authorList>
            <person name="Ruckert C."/>
            <person name="Kalinowski J."/>
            <person name="Heide L."/>
            <person name="Apel A.K."/>
        </authorList>
    </citation>
    <scope>NUCLEOTIDE SEQUENCE [LARGE SCALE GENOMIC DNA]</scope>
    <source>
        <strain evidence="1 2">DS 12.976</strain>
    </source>
</reference>
<name>V6JXT1_STRRC</name>
<dbReference type="EMBL" id="AWQX01000264">
    <property type="protein sequence ID" value="EST24518.1"/>
    <property type="molecule type" value="Genomic_DNA"/>
</dbReference>
<comment type="caution">
    <text evidence="1">The sequence shown here is derived from an EMBL/GenBank/DDBJ whole genome shotgun (WGS) entry which is preliminary data.</text>
</comment>
<evidence type="ECO:0000313" key="2">
    <source>
        <dbReference type="Proteomes" id="UP000017984"/>
    </source>
</evidence>
<organism evidence="1 2">
    <name type="scientific">Streptomyces roseochromogenus subsp. oscitans DS 12.976</name>
    <dbReference type="NCBI Taxonomy" id="1352936"/>
    <lineage>
        <taxon>Bacteria</taxon>
        <taxon>Bacillati</taxon>
        <taxon>Actinomycetota</taxon>
        <taxon>Actinomycetes</taxon>
        <taxon>Kitasatosporales</taxon>
        <taxon>Streptomycetaceae</taxon>
        <taxon>Streptomyces</taxon>
    </lineage>
</organism>
<dbReference type="PATRIC" id="fig|1352936.5.peg.6309"/>
<evidence type="ECO:0000313" key="1">
    <source>
        <dbReference type="EMBL" id="EST24518.1"/>
    </source>
</evidence>
<dbReference type="STRING" id="1352936.M878_30275"/>
<dbReference type="AlphaFoldDB" id="V6JXT1"/>
<sequence length="40" mass="4244">MTFMLCSSPATTWTSTSGRYVSTTEQSSVAWKLGSPAVVS</sequence>
<gene>
    <name evidence="1" type="ORF">M878_30275</name>
</gene>